<evidence type="ECO:0000313" key="2">
    <source>
        <dbReference type="EMBL" id="KAG2439517.1"/>
    </source>
</evidence>
<dbReference type="PROSITE" id="PS51186">
    <property type="entry name" value="GNAT"/>
    <property type="match status" value="1"/>
</dbReference>
<proteinExistence type="predicted"/>
<dbReference type="OrthoDB" id="528817at2759"/>
<sequence>MVASSSAEEQQPRVVALASAKGPQLQRAAVCFGAAMVEDPILMWATDGKNPAGSVAFYTKMAEVFFSAMADRTWCWALEAPPKAQARPGDLDAHTPQSVCLACEVPRSYPSDWQLLRAGMLGLGLRCPSWRCVRMFLYLTPEFQNRHKAFHKAHGPFVYIAAFGTRPKLWGRGRGSQLLSAVLQRADEKDMYCYLEASSDDSRRFYARHGFQLLEELAVLPPAASDAAGAPLLYVMARPPPGATGGGGGGAGGADAKAKAGVEAVAVGGGSGGGAAAGPAVAAAAPAAEVVVTPADGDAVSAEAVAVAVAVQGAAAALAQQQTGQPGERVHQGDDQV</sequence>
<dbReference type="AlphaFoldDB" id="A0A835T9G3"/>
<feature type="domain" description="N-acetyltransferase" evidence="1">
    <location>
        <begin position="89"/>
        <end position="241"/>
    </location>
</feature>
<dbReference type="Pfam" id="PF00583">
    <property type="entry name" value="Acetyltransf_1"/>
    <property type="match status" value="1"/>
</dbReference>
<organism evidence="2 3">
    <name type="scientific">Chlamydomonas incerta</name>
    <dbReference type="NCBI Taxonomy" id="51695"/>
    <lineage>
        <taxon>Eukaryota</taxon>
        <taxon>Viridiplantae</taxon>
        <taxon>Chlorophyta</taxon>
        <taxon>core chlorophytes</taxon>
        <taxon>Chlorophyceae</taxon>
        <taxon>CS clade</taxon>
        <taxon>Chlamydomonadales</taxon>
        <taxon>Chlamydomonadaceae</taxon>
        <taxon>Chlamydomonas</taxon>
    </lineage>
</organism>
<name>A0A835T9G3_CHLIN</name>
<dbReference type="CDD" id="cd04301">
    <property type="entry name" value="NAT_SF"/>
    <property type="match status" value="1"/>
</dbReference>
<dbReference type="InterPro" id="IPR016181">
    <property type="entry name" value="Acyl_CoA_acyltransferase"/>
</dbReference>
<dbReference type="Proteomes" id="UP000650467">
    <property type="component" value="Unassembled WGS sequence"/>
</dbReference>
<reference evidence="2" key="1">
    <citation type="journal article" date="2020" name="bioRxiv">
        <title>Comparative genomics of Chlamydomonas.</title>
        <authorList>
            <person name="Craig R.J."/>
            <person name="Hasan A.R."/>
            <person name="Ness R.W."/>
            <person name="Keightley P.D."/>
        </authorList>
    </citation>
    <scope>NUCLEOTIDE SEQUENCE</scope>
    <source>
        <strain evidence="2">SAG 7.73</strain>
    </source>
</reference>
<keyword evidence="3" id="KW-1185">Reference proteome</keyword>
<dbReference type="InterPro" id="IPR000182">
    <property type="entry name" value="GNAT_dom"/>
</dbReference>
<dbReference type="PANTHER" id="PTHR42791">
    <property type="entry name" value="GNAT FAMILY ACETYLTRANSFERASE"/>
    <property type="match status" value="1"/>
</dbReference>
<dbReference type="InterPro" id="IPR052523">
    <property type="entry name" value="Trichothecene_AcTrans"/>
</dbReference>
<evidence type="ECO:0000259" key="1">
    <source>
        <dbReference type="PROSITE" id="PS51186"/>
    </source>
</evidence>
<dbReference type="SUPFAM" id="SSF55729">
    <property type="entry name" value="Acyl-CoA N-acyltransferases (Nat)"/>
    <property type="match status" value="1"/>
</dbReference>
<comment type="caution">
    <text evidence="2">The sequence shown here is derived from an EMBL/GenBank/DDBJ whole genome shotgun (WGS) entry which is preliminary data.</text>
</comment>
<evidence type="ECO:0000313" key="3">
    <source>
        <dbReference type="Proteomes" id="UP000650467"/>
    </source>
</evidence>
<accession>A0A835T9G3</accession>
<gene>
    <name evidence="2" type="ORF">HXX76_004870</name>
</gene>
<dbReference type="EMBL" id="JAEHOC010000008">
    <property type="protein sequence ID" value="KAG2439517.1"/>
    <property type="molecule type" value="Genomic_DNA"/>
</dbReference>
<dbReference type="Gene3D" id="3.40.630.30">
    <property type="match status" value="1"/>
</dbReference>
<dbReference type="GO" id="GO:0016747">
    <property type="term" value="F:acyltransferase activity, transferring groups other than amino-acyl groups"/>
    <property type="evidence" value="ECO:0007669"/>
    <property type="project" value="InterPro"/>
</dbReference>
<protein>
    <recommendedName>
        <fullName evidence="1">N-acetyltransferase domain-containing protein</fullName>
    </recommendedName>
</protein>
<dbReference type="PANTHER" id="PTHR42791:SF1">
    <property type="entry name" value="N-ACETYLTRANSFERASE DOMAIN-CONTAINING PROTEIN"/>
    <property type="match status" value="1"/>
</dbReference>